<dbReference type="CDD" id="cd08253">
    <property type="entry name" value="zeta_crystallin"/>
    <property type="match status" value="1"/>
</dbReference>
<evidence type="ECO:0000256" key="1">
    <source>
        <dbReference type="ARBA" id="ARBA00022857"/>
    </source>
</evidence>
<dbReference type="InterPro" id="IPR013149">
    <property type="entry name" value="ADH-like_C"/>
</dbReference>
<dbReference type="InterPro" id="IPR051603">
    <property type="entry name" value="Zinc-ADH_QOR/CCCR"/>
</dbReference>
<dbReference type="InterPro" id="IPR020843">
    <property type="entry name" value="ER"/>
</dbReference>
<dbReference type="Pfam" id="PF00107">
    <property type="entry name" value="ADH_zinc_N"/>
    <property type="match status" value="1"/>
</dbReference>
<dbReference type="SUPFAM" id="SSF51735">
    <property type="entry name" value="NAD(P)-binding Rossmann-fold domains"/>
    <property type="match status" value="1"/>
</dbReference>
<organism evidence="3 4">
    <name type="scientific">Sediminimonas qiaohouensis</name>
    <dbReference type="NCBI Taxonomy" id="552061"/>
    <lineage>
        <taxon>Bacteria</taxon>
        <taxon>Pseudomonadati</taxon>
        <taxon>Pseudomonadota</taxon>
        <taxon>Alphaproteobacteria</taxon>
        <taxon>Rhodobacterales</taxon>
        <taxon>Roseobacteraceae</taxon>
        <taxon>Sediminimonas</taxon>
    </lineage>
</organism>
<dbReference type="Proteomes" id="UP000483078">
    <property type="component" value="Unassembled WGS sequence"/>
</dbReference>
<keyword evidence="1" id="KW-0521">NADP</keyword>
<comment type="caution">
    <text evidence="3">The sequence shown here is derived from an EMBL/GenBank/DDBJ whole genome shotgun (WGS) entry which is preliminary data.</text>
</comment>
<name>A0A7C9HBW0_9RHOB</name>
<evidence type="ECO:0000259" key="2">
    <source>
        <dbReference type="SMART" id="SM00829"/>
    </source>
</evidence>
<reference evidence="3 4" key="1">
    <citation type="submission" date="2019-06" db="EMBL/GenBank/DDBJ databases">
        <title>Enrichment of Autotrophic Halophilic Microorganisms from Red Sea Brine Pool Using Microbial Electrosynthesis System.</title>
        <authorList>
            <person name="Alqahtani M.F."/>
            <person name="Bajracharya S."/>
            <person name="Katuri K.P."/>
            <person name="Ali M."/>
            <person name="Saikaly P.E."/>
        </authorList>
    </citation>
    <scope>NUCLEOTIDE SEQUENCE [LARGE SCALE GENOMIC DNA]</scope>
    <source>
        <strain evidence="3">MES6</strain>
    </source>
</reference>
<dbReference type="RefSeq" id="WP_273250447.1">
    <property type="nucleotide sequence ID" value="NZ_VENJ01000019.1"/>
</dbReference>
<dbReference type="AlphaFoldDB" id="A0A7C9HBW0"/>
<sequence length="329" mass="33645">MRAVSYTRFGPADKVLELTRLDTPSPAAGEVLVRVAFSGVNPSDAKARAGARPGVTKPAFDRIIPHSDGSGVIDAVGDGVDPARVGQPVWIWNGQWQRAFGTAADHIALPADQAVPLPEGVSLEAGATLGIPGLTAAQTVFGGGEVAGKTLLVSGGAGAVGHDAVQLAKWAGATVIATCAASGIDRVRAAGADHAFDYSDPDLAAKINDASGGQGVDRAVEVEFGANAALLAEVMKPLGTIAAYGSGKDMTPRIPFGAFLFKALKIDVTLIYILHAPERQAAIARLHRALGEGALRPSIHAIYPLDACAAAQDTTMTPGRAGAVLLDLR</sequence>
<evidence type="ECO:0000313" key="3">
    <source>
        <dbReference type="EMBL" id="MTJ05609.1"/>
    </source>
</evidence>
<dbReference type="GO" id="GO:0016491">
    <property type="term" value="F:oxidoreductase activity"/>
    <property type="evidence" value="ECO:0007669"/>
    <property type="project" value="InterPro"/>
</dbReference>
<dbReference type="PANTHER" id="PTHR44154">
    <property type="entry name" value="QUINONE OXIDOREDUCTASE"/>
    <property type="match status" value="1"/>
</dbReference>
<dbReference type="InterPro" id="IPR036291">
    <property type="entry name" value="NAD(P)-bd_dom_sf"/>
</dbReference>
<evidence type="ECO:0000313" key="4">
    <source>
        <dbReference type="Proteomes" id="UP000483078"/>
    </source>
</evidence>
<dbReference type="SUPFAM" id="SSF50129">
    <property type="entry name" value="GroES-like"/>
    <property type="match status" value="1"/>
</dbReference>
<protein>
    <submittedName>
        <fullName evidence="3">NADPH:quinone reductase</fullName>
    </submittedName>
</protein>
<accession>A0A7C9HBW0</accession>
<gene>
    <name evidence="3" type="ORF">FH759_13065</name>
</gene>
<dbReference type="Pfam" id="PF08240">
    <property type="entry name" value="ADH_N"/>
    <property type="match status" value="1"/>
</dbReference>
<dbReference type="PANTHER" id="PTHR44154:SF1">
    <property type="entry name" value="QUINONE OXIDOREDUCTASE"/>
    <property type="match status" value="1"/>
</dbReference>
<proteinExistence type="predicted"/>
<dbReference type="EMBL" id="VENJ01000019">
    <property type="protein sequence ID" value="MTJ05609.1"/>
    <property type="molecule type" value="Genomic_DNA"/>
</dbReference>
<dbReference type="Gene3D" id="3.90.180.10">
    <property type="entry name" value="Medium-chain alcohol dehydrogenases, catalytic domain"/>
    <property type="match status" value="1"/>
</dbReference>
<feature type="domain" description="Enoyl reductase (ER)" evidence="2">
    <location>
        <begin position="12"/>
        <end position="326"/>
    </location>
</feature>
<dbReference type="SMART" id="SM00829">
    <property type="entry name" value="PKS_ER"/>
    <property type="match status" value="1"/>
</dbReference>
<dbReference type="InterPro" id="IPR013154">
    <property type="entry name" value="ADH-like_N"/>
</dbReference>
<dbReference type="Gene3D" id="3.40.50.720">
    <property type="entry name" value="NAD(P)-binding Rossmann-like Domain"/>
    <property type="match status" value="1"/>
</dbReference>
<dbReference type="InterPro" id="IPR011032">
    <property type="entry name" value="GroES-like_sf"/>
</dbReference>